<dbReference type="AlphaFoldDB" id="A0A974S0U1"/>
<keyword evidence="1" id="KW-0812">Transmembrane</keyword>
<name>A0A974S0U1_PERPY</name>
<organism evidence="3 4">
    <name type="scientific">Peribacillus psychrosaccharolyticus</name>
    <name type="common">Bacillus psychrosaccharolyticus</name>
    <dbReference type="NCBI Taxonomy" id="1407"/>
    <lineage>
        <taxon>Bacteria</taxon>
        <taxon>Bacillati</taxon>
        <taxon>Bacillota</taxon>
        <taxon>Bacilli</taxon>
        <taxon>Bacillales</taxon>
        <taxon>Bacillaceae</taxon>
        <taxon>Peribacillus</taxon>
    </lineage>
</organism>
<accession>A0A974S0U1</accession>
<dbReference type="KEGG" id="ppsr:I6J18_03090"/>
<gene>
    <name evidence="3" type="ORF">I6J18_03090</name>
</gene>
<evidence type="ECO:0000313" key="3">
    <source>
        <dbReference type="EMBL" id="QQT00909.1"/>
    </source>
</evidence>
<evidence type="ECO:0000313" key="4">
    <source>
        <dbReference type="Proteomes" id="UP000595254"/>
    </source>
</evidence>
<reference evidence="3 4" key="1">
    <citation type="submission" date="2021-01" db="EMBL/GenBank/DDBJ databases">
        <title>FDA dAtabase for Regulatory Grade micrObial Sequences (FDA-ARGOS): Supporting development and validation of Infectious Disease Dx tests.</title>
        <authorList>
            <person name="Nelson B."/>
            <person name="Plummer A."/>
            <person name="Tallon L."/>
            <person name="Sadzewicz L."/>
            <person name="Zhao X."/>
            <person name="Boylan J."/>
            <person name="Ott S."/>
            <person name="Bowen H."/>
            <person name="Vavikolanu K."/>
            <person name="Mehta A."/>
            <person name="Aluvathingal J."/>
            <person name="Nadendla S."/>
            <person name="Myers T."/>
            <person name="Yan Y."/>
            <person name="Sichtig H."/>
        </authorList>
    </citation>
    <scope>NUCLEOTIDE SEQUENCE [LARGE SCALE GENOMIC DNA]</scope>
    <source>
        <strain evidence="3 4">FDAARGOS_1161</strain>
    </source>
</reference>
<keyword evidence="1" id="KW-0472">Membrane</keyword>
<evidence type="ECO:0000256" key="1">
    <source>
        <dbReference type="SAM" id="Phobius"/>
    </source>
</evidence>
<sequence>MLRYIYILCGTLFVSTLVSLFTHSFSLLVWINTLFNFSLLLTIIGAAMLVIQGGFFNAIIRSFRTFFRKINPMNHVLEEIEGKKQESTSYPLTSFSLTLPLVYSGFALLLFSVIFSWYIY</sequence>
<protein>
    <submittedName>
        <fullName evidence="3">DUF3899 domain-containing protein</fullName>
    </submittedName>
</protein>
<feature type="domain" description="DUF3899" evidence="2">
    <location>
        <begin position="31"/>
        <end position="116"/>
    </location>
</feature>
<dbReference type="Pfam" id="PF13038">
    <property type="entry name" value="DUF3899"/>
    <property type="match status" value="1"/>
</dbReference>
<feature type="transmembrane region" description="Helical" evidence="1">
    <location>
        <begin position="37"/>
        <end position="60"/>
    </location>
</feature>
<proteinExistence type="predicted"/>
<dbReference type="RefSeq" id="WP_040375080.1">
    <property type="nucleotide sequence ID" value="NZ_CP068053.1"/>
</dbReference>
<feature type="transmembrane region" description="Helical" evidence="1">
    <location>
        <begin position="97"/>
        <end position="119"/>
    </location>
</feature>
<keyword evidence="4" id="KW-1185">Reference proteome</keyword>
<evidence type="ECO:0000259" key="2">
    <source>
        <dbReference type="Pfam" id="PF13038"/>
    </source>
</evidence>
<dbReference type="InterPro" id="IPR025007">
    <property type="entry name" value="DUF3899"/>
</dbReference>
<feature type="transmembrane region" description="Helical" evidence="1">
    <location>
        <begin position="7"/>
        <end position="31"/>
    </location>
</feature>
<dbReference type="Proteomes" id="UP000595254">
    <property type="component" value="Chromosome"/>
</dbReference>
<keyword evidence="1" id="KW-1133">Transmembrane helix</keyword>
<dbReference type="EMBL" id="CP068053">
    <property type="protein sequence ID" value="QQT00909.1"/>
    <property type="molecule type" value="Genomic_DNA"/>
</dbReference>